<protein>
    <submittedName>
        <fullName evidence="1">Uncharacterized protein</fullName>
    </submittedName>
</protein>
<evidence type="ECO:0000313" key="1">
    <source>
        <dbReference type="EMBL" id="MDD7971996.1"/>
    </source>
</evidence>
<name>A0ABT5TA61_9RHOB</name>
<evidence type="ECO:0000313" key="2">
    <source>
        <dbReference type="Proteomes" id="UP001431784"/>
    </source>
</evidence>
<organism evidence="1 2">
    <name type="scientific">Roseinatronobacter alkalisoli</name>
    <dbReference type="NCBI Taxonomy" id="3028235"/>
    <lineage>
        <taxon>Bacteria</taxon>
        <taxon>Pseudomonadati</taxon>
        <taxon>Pseudomonadota</taxon>
        <taxon>Alphaproteobacteria</taxon>
        <taxon>Rhodobacterales</taxon>
        <taxon>Paracoccaceae</taxon>
        <taxon>Roseinatronobacter</taxon>
    </lineage>
</organism>
<proteinExistence type="predicted"/>
<dbReference type="Proteomes" id="UP001431784">
    <property type="component" value="Unassembled WGS sequence"/>
</dbReference>
<gene>
    <name evidence="1" type="ORF">PUT78_12895</name>
</gene>
<sequence>MTNMIDERPNVVPEDLMRNSQAEGYLLEVVCIQSGETRHSSRYNTWVVRAV</sequence>
<reference evidence="1" key="1">
    <citation type="submission" date="2023-02" db="EMBL/GenBank/DDBJ databases">
        <title>Description of Roseinatronobacter alkalisoli sp. nov., an alkaliphilic bacerium isolated from soda soil.</title>
        <authorList>
            <person name="Wei W."/>
        </authorList>
    </citation>
    <scope>NUCLEOTIDE SEQUENCE</scope>
    <source>
        <strain evidence="1">HJB301</strain>
    </source>
</reference>
<dbReference type="EMBL" id="JAQZSM010000011">
    <property type="protein sequence ID" value="MDD7971996.1"/>
    <property type="molecule type" value="Genomic_DNA"/>
</dbReference>
<keyword evidence="2" id="KW-1185">Reference proteome</keyword>
<dbReference type="RefSeq" id="WP_274352674.1">
    <property type="nucleotide sequence ID" value="NZ_JAQZSM010000011.1"/>
</dbReference>
<comment type="caution">
    <text evidence="1">The sequence shown here is derived from an EMBL/GenBank/DDBJ whole genome shotgun (WGS) entry which is preliminary data.</text>
</comment>
<accession>A0ABT5TA61</accession>